<accession>A0ACC5RDR6</accession>
<protein>
    <submittedName>
        <fullName evidence="1">DeoR/GlpR transcriptional regulator</fullName>
    </submittedName>
</protein>
<name>A0ACC5RDR6_9HYPH</name>
<proteinExistence type="predicted"/>
<dbReference type="EMBL" id="JAENHL010000008">
    <property type="protein sequence ID" value="MBK1870800.1"/>
    <property type="molecule type" value="Genomic_DNA"/>
</dbReference>
<evidence type="ECO:0000313" key="2">
    <source>
        <dbReference type="Proteomes" id="UP000616151"/>
    </source>
</evidence>
<sequence>MRPADRRSKILELVQQSARVTVDELAEGLDISRETVRRDLVLLSEQGLLRKFHGGATTAPTTQSAHESPLDERRATARLEKIRIGKKAAKLFQPGDSILINCGTTTIFFAEQLAQHGPFTIMTNATPVAAEMWKAPQRGPVYLMGGSYFGDAFETLGAQVVEQIQKIHADHAVLAVGSVSSAGKIMDYSVDEAHVARAMTESARSITVLADSSKLNRNALIQICGPERIDRLITDKPVEAALASVLKLAGVEIIVADEEA</sequence>
<reference evidence="1" key="1">
    <citation type="submission" date="2021-01" db="EMBL/GenBank/DDBJ databases">
        <authorList>
            <person name="Sun Q."/>
        </authorList>
    </citation>
    <scope>NUCLEOTIDE SEQUENCE</scope>
    <source>
        <strain evidence="1">YIM B02566</strain>
    </source>
</reference>
<comment type="caution">
    <text evidence="1">The sequence shown here is derived from an EMBL/GenBank/DDBJ whole genome shotgun (WGS) entry which is preliminary data.</text>
</comment>
<organism evidence="1 2">
    <name type="scientific">Taklimakanibacter albus</name>
    <dbReference type="NCBI Taxonomy" id="2800327"/>
    <lineage>
        <taxon>Bacteria</taxon>
        <taxon>Pseudomonadati</taxon>
        <taxon>Pseudomonadota</taxon>
        <taxon>Alphaproteobacteria</taxon>
        <taxon>Hyphomicrobiales</taxon>
        <taxon>Aestuariivirgaceae</taxon>
        <taxon>Taklimakanibacter</taxon>
    </lineage>
</organism>
<keyword evidence="2" id="KW-1185">Reference proteome</keyword>
<gene>
    <name evidence="1" type="ORF">JHL16_30825</name>
</gene>
<evidence type="ECO:0000313" key="1">
    <source>
        <dbReference type="EMBL" id="MBK1870800.1"/>
    </source>
</evidence>
<dbReference type="Proteomes" id="UP000616151">
    <property type="component" value="Unassembled WGS sequence"/>
</dbReference>